<evidence type="ECO:0000256" key="4">
    <source>
        <dbReference type="ARBA" id="ARBA00022989"/>
    </source>
</evidence>
<organism evidence="12">
    <name type="scientific">Drosophila rhopaloa</name>
    <name type="common">Fruit fly</name>
    <dbReference type="NCBI Taxonomy" id="1041015"/>
    <lineage>
        <taxon>Eukaryota</taxon>
        <taxon>Metazoa</taxon>
        <taxon>Ecdysozoa</taxon>
        <taxon>Arthropoda</taxon>
        <taxon>Hexapoda</taxon>
        <taxon>Insecta</taxon>
        <taxon>Pterygota</taxon>
        <taxon>Neoptera</taxon>
        <taxon>Endopterygota</taxon>
        <taxon>Diptera</taxon>
        <taxon>Brachycera</taxon>
        <taxon>Muscomorpha</taxon>
        <taxon>Ephydroidea</taxon>
        <taxon>Drosophilidae</taxon>
        <taxon>Drosophila</taxon>
        <taxon>Sophophora</taxon>
    </lineage>
</organism>
<dbReference type="RefSeq" id="XP_016977869.1">
    <property type="nucleotide sequence ID" value="XM_017122380.1"/>
</dbReference>
<evidence type="ECO:0000313" key="9">
    <source>
        <dbReference type="RefSeq" id="XP_016977869.1"/>
    </source>
</evidence>
<feature type="transmembrane region" description="Helical" evidence="7">
    <location>
        <begin position="167"/>
        <end position="189"/>
    </location>
</feature>
<dbReference type="PANTHER" id="PTHR23510">
    <property type="entry name" value="INNER MEMBRANE TRANSPORT PROTEIN YAJR"/>
    <property type="match status" value="1"/>
</dbReference>
<evidence type="ECO:0000256" key="2">
    <source>
        <dbReference type="ARBA" id="ARBA00022448"/>
    </source>
</evidence>
<evidence type="ECO:0000256" key="7">
    <source>
        <dbReference type="SAM" id="Phobius"/>
    </source>
</evidence>
<dbReference type="GO" id="GO:0012505">
    <property type="term" value="C:endomembrane system"/>
    <property type="evidence" value="ECO:0007669"/>
    <property type="project" value="UniProtKB-SubCell"/>
</dbReference>
<dbReference type="GO" id="GO:0022857">
    <property type="term" value="F:transmembrane transporter activity"/>
    <property type="evidence" value="ECO:0007669"/>
    <property type="project" value="InterPro"/>
</dbReference>
<accession>A0A6P4EI48</accession>
<dbReference type="RefSeq" id="XP_016977871.2">
    <property type="nucleotide sequence ID" value="XM_017122382.2"/>
</dbReference>
<evidence type="ECO:0000256" key="1">
    <source>
        <dbReference type="ARBA" id="ARBA00004127"/>
    </source>
</evidence>
<dbReference type="PROSITE" id="PS50850">
    <property type="entry name" value="MFS"/>
    <property type="match status" value="1"/>
</dbReference>
<feature type="transmembrane region" description="Helical" evidence="7">
    <location>
        <begin position="434"/>
        <end position="457"/>
    </location>
</feature>
<evidence type="ECO:0000259" key="8">
    <source>
        <dbReference type="PROSITE" id="PS50850"/>
    </source>
</evidence>
<sequence length="543" mass="60892">MEFARRVSARFETKRLPEDVDDGLETLEEYKQRWRSVRIIYFTMFLMSLGFSIILTGIWPYLNKLDPYAGKEFMGLIVAANPLGQLIFSPIFGWWGNKLGKIRLPLLISLALFTLASGIYSSLELRPDNVKYWMLSSRFLIGVSSANIALCRSYLSAATRLSERTHAVSMVSLAQVLGFIIGPALQAVVTPLGEHGHVWLWGMMHFNMYTASGWINVLMSIGNFMMFLPGVFEEHKIAAREVMVMQGGTSEESTWKGIKPNYLSAWTLIVAFFVLVFNFVLLETLGTSLTMDMFAWTDKESLWYMGIMMTTAAVVSLITFVLIEPMCKLLAERYVLIWGGFSLMFLGRVLFVPWGPDPPKLAQPFDPSWNISKNDSIFLGCPVTTQPWCAELPALTLTQFIIGFALTSVGYPIGVTLIQTIFSKVLGPRPQGVWMGWMTGSGCLSRVLGPVFVGSIYTRLGTYWTFGVTSLMMLVSMLLLHCSNRLLIPPTFEKATQVELQELNKPNGGKQEDHSPEGSLLDKDERHPSISSEHRSHHSTSHA</sequence>
<feature type="region of interest" description="Disordered" evidence="6">
    <location>
        <begin position="501"/>
        <end position="543"/>
    </location>
</feature>
<evidence type="ECO:0000256" key="3">
    <source>
        <dbReference type="ARBA" id="ARBA00022692"/>
    </source>
</evidence>
<keyword evidence="5 7" id="KW-0472">Membrane</keyword>
<dbReference type="AlphaFoldDB" id="A0A6P4EI48"/>
<keyword evidence="3 7" id="KW-0812">Transmembrane</keyword>
<name>A0A6P4EI48_DRORH</name>
<evidence type="ECO:0000313" key="11">
    <source>
        <dbReference type="RefSeq" id="XP_016977871.1"/>
    </source>
</evidence>
<dbReference type="InterPro" id="IPR020846">
    <property type="entry name" value="MFS_dom"/>
</dbReference>
<proteinExistence type="predicted"/>
<feature type="transmembrane region" description="Helical" evidence="7">
    <location>
        <begin position="135"/>
        <end position="155"/>
    </location>
</feature>
<dbReference type="RefSeq" id="XP_016977869.2">
    <property type="nucleotide sequence ID" value="XM_017122380.2"/>
</dbReference>
<feature type="transmembrane region" description="Helical" evidence="7">
    <location>
        <begin position="335"/>
        <end position="354"/>
    </location>
</feature>
<feature type="transmembrane region" description="Helical" evidence="7">
    <location>
        <begin position="400"/>
        <end position="422"/>
    </location>
</feature>
<feature type="transmembrane region" description="Helical" evidence="7">
    <location>
        <begin position="302"/>
        <end position="323"/>
    </location>
</feature>
<evidence type="ECO:0000256" key="5">
    <source>
        <dbReference type="ARBA" id="ARBA00023136"/>
    </source>
</evidence>
<dbReference type="CDD" id="cd17326">
    <property type="entry name" value="MFS_MFSD8"/>
    <property type="match status" value="1"/>
</dbReference>
<dbReference type="InterPro" id="IPR036259">
    <property type="entry name" value="MFS_trans_sf"/>
</dbReference>
<dbReference type="GO" id="GO:0005765">
    <property type="term" value="C:lysosomal membrane"/>
    <property type="evidence" value="ECO:0007669"/>
    <property type="project" value="TreeGrafter"/>
</dbReference>
<dbReference type="RefSeq" id="XP_016977870.1">
    <property type="nucleotide sequence ID" value="XM_017122381.1"/>
</dbReference>
<evidence type="ECO:0000313" key="10">
    <source>
        <dbReference type="RefSeq" id="XP_016977870.1"/>
    </source>
</evidence>
<feature type="transmembrane region" description="Helical" evidence="7">
    <location>
        <begin position="209"/>
        <end position="232"/>
    </location>
</feature>
<feature type="compositionally biased region" description="Basic and acidic residues" evidence="6">
    <location>
        <begin position="510"/>
        <end position="534"/>
    </location>
</feature>
<dbReference type="RefSeq" id="XP_016977872.1">
    <property type="nucleotide sequence ID" value="XM_017122383.1"/>
</dbReference>
<dbReference type="InterPro" id="IPR011701">
    <property type="entry name" value="MFS"/>
</dbReference>
<feature type="transmembrane region" description="Helical" evidence="7">
    <location>
        <begin position="263"/>
        <end position="282"/>
    </location>
</feature>
<dbReference type="SUPFAM" id="SSF103473">
    <property type="entry name" value="MFS general substrate transporter"/>
    <property type="match status" value="1"/>
</dbReference>
<gene>
    <name evidence="9 10 11 12" type="primary">LOC108043604</name>
</gene>
<feature type="domain" description="Major facilitator superfamily (MFS) profile" evidence="8">
    <location>
        <begin position="36"/>
        <end position="485"/>
    </location>
</feature>
<keyword evidence="4 7" id="KW-1133">Transmembrane helix</keyword>
<protein>
    <submittedName>
        <fullName evidence="9 10">Major facilitator superfamily domain-containing protein 8 isoform X1</fullName>
    </submittedName>
</protein>
<feature type="transmembrane region" description="Helical" evidence="7">
    <location>
        <begin position="104"/>
        <end position="123"/>
    </location>
</feature>
<dbReference type="Pfam" id="PF07690">
    <property type="entry name" value="MFS_1"/>
    <property type="match status" value="2"/>
</dbReference>
<dbReference type="RefSeq" id="XP_016977870.2">
    <property type="nucleotide sequence ID" value="XM_017122381.2"/>
</dbReference>
<reference evidence="9 10" key="1">
    <citation type="submission" date="2025-04" db="UniProtKB">
        <authorList>
            <consortium name="RefSeq"/>
        </authorList>
    </citation>
    <scope>IDENTIFICATION</scope>
</reference>
<dbReference type="RefSeq" id="XP_016977872.2">
    <property type="nucleotide sequence ID" value="XM_017122383.2"/>
</dbReference>
<dbReference type="Gene3D" id="1.20.1250.20">
    <property type="entry name" value="MFS general substrate transporter like domains"/>
    <property type="match status" value="1"/>
</dbReference>
<dbReference type="RefSeq" id="XP_016977871.1">
    <property type="nucleotide sequence ID" value="XM_017122382.1"/>
</dbReference>
<dbReference type="PANTHER" id="PTHR23510:SF3">
    <property type="entry name" value="MAJOR FACILITATOR SUPERFAMILY DOMAIN-CONTAINING PROTEIN 8"/>
    <property type="match status" value="1"/>
</dbReference>
<evidence type="ECO:0000313" key="12">
    <source>
        <dbReference type="RefSeq" id="XP_016977872.1"/>
    </source>
</evidence>
<dbReference type="InterPro" id="IPR051068">
    <property type="entry name" value="MFS_Domain-Containing_Protein"/>
</dbReference>
<dbReference type="OMA" id="WINVIMG"/>
<feature type="transmembrane region" description="Helical" evidence="7">
    <location>
        <begin position="73"/>
        <end position="92"/>
    </location>
</feature>
<evidence type="ECO:0000256" key="6">
    <source>
        <dbReference type="SAM" id="MobiDB-lite"/>
    </source>
</evidence>
<dbReference type="OrthoDB" id="370281at2759"/>
<comment type="subcellular location">
    <subcellularLocation>
        <location evidence="1">Endomembrane system</location>
        <topology evidence="1">Multi-pass membrane protein</topology>
    </subcellularLocation>
</comment>
<feature type="transmembrane region" description="Helical" evidence="7">
    <location>
        <begin position="39"/>
        <end position="61"/>
    </location>
</feature>
<keyword evidence="2" id="KW-0813">Transport</keyword>
<feature type="transmembrane region" description="Helical" evidence="7">
    <location>
        <begin position="463"/>
        <end position="480"/>
    </location>
</feature>